<dbReference type="AlphaFoldDB" id="A0A1E7LSE9"/>
<comment type="caution">
    <text evidence="2">The sequence shown here is derived from an EMBL/GenBank/DDBJ whole genome shotgun (WGS) entry which is preliminary data.</text>
</comment>
<keyword evidence="3" id="KW-1185">Reference proteome</keyword>
<dbReference type="SUPFAM" id="SSF47413">
    <property type="entry name" value="lambda repressor-like DNA-binding domains"/>
    <property type="match status" value="1"/>
</dbReference>
<dbReference type="SMART" id="SM00530">
    <property type="entry name" value="HTH_XRE"/>
    <property type="match status" value="2"/>
</dbReference>
<dbReference type="InterPro" id="IPR001387">
    <property type="entry name" value="Cro/C1-type_HTH"/>
</dbReference>
<keyword evidence="2" id="KW-0238">DNA-binding</keyword>
<dbReference type="Pfam" id="PF01381">
    <property type="entry name" value="HTH_3"/>
    <property type="match status" value="1"/>
</dbReference>
<organism evidence="2 3">
    <name type="scientific">Streptomyces nanshensis</name>
    <dbReference type="NCBI Taxonomy" id="518642"/>
    <lineage>
        <taxon>Bacteria</taxon>
        <taxon>Bacillati</taxon>
        <taxon>Actinomycetota</taxon>
        <taxon>Actinomycetes</taxon>
        <taxon>Kitasatosporales</taxon>
        <taxon>Streptomycetaceae</taxon>
        <taxon>Streptomyces</taxon>
    </lineage>
</organism>
<sequence length="297" mass="31849">MSARHFDRTVVRAVRRAAEIPQAEVGDAVDAADSTVAGWELGSSVPDQEKLPGIARVLRKPLDELFPRKGAPDLIDLRCDAGLYRYEVARFIGTKSDGPVAAAENGVRRLKEKYVPKLAAAYGVSEKALEQAQERSFGNVVEEDGDESVAAAEADEHPRALGEKISFLLEHSYPAGAVPGDGEIAEAVNRHAGAEVVTSKEVEALRTGAGDADGPDPVVLEGLAEFFGVERMYFEPDEAVARQVYQGIRVLLASRNGTIGRVRARGLGPEGLSPEVLSLLTDLQAEFEKQVGSTDDE</sequence>
<dbReference type="GO" id="GO:0003677">
    <property type="term" value="F:DNA binding"/>
    <property type="evidence" value="ECO:0007669"/>
    <property type="project" value="UniProtKB-KW"/>
</dbReference>
<dbReference type="OrthoDB" id="4292432at2"/>
<dbReference type="GeneID" id="91291841"/>
<dbReference type="PROSITE" id="PS50943">
    <property type="entry name" value="HTH_CROC1"/>
    <property type="match status" value="1"/>
</dbReference>
<gene>
    <name evidence="2" type="ORF">AN221_19620</name>
</gene>
<feature type="domain" description="HTH cro/C1-type" evidence="1">
    <location>
        <begin position="11"/>
        <end position="65"/>
    </location>
</feature>
<evidence type="ECO:0000259" key="1">
    <source>
        <dbReference type="PROSITE" id="PS50943"/>
    </source>
</evidence>
<accession>A0A1E7LSE9</accession>
<proteinExistence type="predicted"/>
<name>A0A1E7LSE9_9ACTN</name>
<evidence type="ECO:0000313" key="3">
    <source>
        <dbReference type="Proteomes" id="UP000175971"/>
    </source>
</evidence>
<evidence type="ECO:0000313" key="2">
    <source>
        <dbReference type="EMBL" id="OEV19127.1"/>
    </source>
</evidence>
<dbReference type="PATRIC" id="fig|518642.7.peg.702"/>
<reference evidence="2 3" key="1">
    <citation type="journal article" date="2016" name="Front. Microbiol.">
        <title>Comparative Genomics Analysis of Streptomyces Species Reveals Their Adaptation to the Marine Environment and Their Diversity at the Genomic Level.</title>
        <authorList>
            <person name="Tian X."/>
            <person name="Zhang Z."/>
            <person name="Yang T."/>
            <person name="Chen M."/>
            <person name="Li J."/>
            <person name="Chen F."/>
            <person name="Yang J."/>
            <person name="Li W."/>
            <person name="Zhang B."/>
            <person name="Zhang Z."/>
            <person name="Wu J."/>
            <person name="Zhang C."/>
            <person name="Long L."/>
            <person name="Xiao J."/>
        </authorList>
    </citation>
    <scope>NUCLEOTIDE SEQUENCE [LARGE SCALE GENOMIC DNA]</scope>
    <source>
        <strain evidence="2 3">SCSIO M10372</strain>
    </source>
</reference>
<dbReference type="Gene3D" id="1.10.260.40">
    <property type="entry name" value="lambda repressor-like DNA-binding domains"/>
    <property type="match status" value="3"/>
</dbReference>
<dbReference type="EMBL" id="LJGZ01000088">
    <property type="protein sequence ID" value="OEV19127.1"/>
    <property type="molecule type" value="Genomic_DNA"/>
</dbReference>
<dbReference type="InterPro" id="IPR010982">
    <property type="entry name" value="Lambda_DNA-bd_dom_sf"/>
</dbReference>
<protein>
    <submittedName>
        <fullName evidence="2">DNA-binding protein</fullName>
    </submittedName>
</protein>
<dbReference type="RefSeq" id="WP_032786080.1">
    <property type="nucleotide sequence ID" value="NZ_LJGZ01000088.1"/>
</dbReference>
<dbReference type="Proteomes" id="UP000175971">
    <property type="component" value="Unassembled WGS sequence"/>
</dbReference>
<dbReference type="CDD" id="cd00093">
    <property type="entry name" value="HTH_XRE"/>
    <property type="match status" value="1"/>
</dbReference>